<reference evidence="3" key="2">
    <citation type="journal article" date="2016" name="Sci. Rep.">
        <title>Dictyocaulus viviparus genome, variome and transcriptome elucidate lungworm biology and support future intervention.</title>
        <authorList>
            <person name="McNulty S.N."/>
            <person name="Strube C."/>
            <person name="Rosa B.A."/>
            <person name="Martin J.C."/>
            <person name="Tyagi R."/>
            <person name="Choi Y.J."/>
            <person name="Wang Q."/>
            <person name="Hallsworth Pepin K."/>
            <person name="Zhang X."/>
            <person name="Ozersky P."/>
            <person name="Wilson R.K."/>
            <person name="Sternberg P.W."/>
            <person name="Gasser R.B."/>
            <person name="Mitreva M."/>
        </authorList>
    </citation>
    <scope>NUCLEOTIDE SEQUENCE [LARGE SCALE GENOMIC DNA]</scope>
    <source>
        <strain evidence="3">HannoverDv2000</strain>
    </source>
</reference>
<organism evidence="2 3">
    <name type="scientific">Dictyocaulus viviparus</name>
    <name type="common">Bovine lungworm</name>
    <dbReference type="NCBI Taxonomy" id="29172"/>
    <lineage>
        <taxon>Eukaryota</taxon>
        <taxon>Metazoa</taxon>
        <taxon>Ecdysozoa</taxon>
        <taxon>Nematoda</taxon>
        <taxon>Chromadorea</taxon>
        <taxon>Rhabditida</taxon>
        <taxon>Rhabditina</taxon>
        <taxon>Rhabditomorpha</taxon>
        <taxon>Strongyloidea</taxon>
        <taxon>Metastrongylidae</taxon>
        <taxon>Dictyocaulus</taxon>
    </lineage>
</organism>
<dbReference type="GO" id="GO:0008509">
    <property type="term" value="F:monoatomic anion transmembrane transporter activity"/>
    <property type="evidence" value="ECO:0007669"/>
    <property type="project" value="InterPro"/>
</dbReference>
<dbReference type="STRING" id="29172.A0A0D8XGI2"/>
<dbReference type="InterPro" id="IPR016152">
    <property type="entry name" value="PTrfase/Anion_transptr"/>
</dbReference>
<accession>A0A0D8XGI2</accession>
<evidence type="ECO:0000313" key="2">
    <source>
        <dbReference type="EMBL" id="KJH42854.1"/>
    </source>
</evidence>
<evidence type="ECO:0000259" key="1">
    <source>
        <dbReference type="Pfam" id="PF07565"/>
    </source>
</evidence>
<reference evidence="2 3" key="1">
    <citation type="submission" date="2013-11" db="EMBL/GenBank/DDBJ databases">
        <title>Draft genome of the bovine lungworm Dictyocaulus viviparus.</title>
        <authorList>
            <person name="Mitreva M."/>
        </authorList>
    </citation>
    <scope>NUCLEOTIDE SEQUENCE [LARGE SCALE GENOMIC DNA]</scope>
    <source>
        <strain evidence="2 3">HannoverDv2000</strain>
    </source>
</reference>
<dbReference type="Proteomes" id="UP000053766">
    <property type="component" value="Unassembled WGS sequence"/>
</dbReference>
<dbReference type="EMBL" id="KN716617">
    <property type="protein sequence ID" value="KJH42854.1"/>
    <property type="molecule type" value="Genomic_DNA"/>
</dbReference>
<keyword evidence="3" id="KW-1185">Reference proteome</keyword>
<dbReference type="InterPro" id="IPR013769">
    <property type="entry name" value="Band3_cytoplasmic_dom"/>
</dbReference>
<dbReference type="OrthoDB" id="5872082at2759"/>
<dbReference type="AlphaFoldDB" id="A0A0D8XGI2"/>
<dbReference type="Pfam" id="PF07565">
    <property type="entry name" value="Band_3_cyto"/>
    <property type="match status" value="1"/>
</dbReference>
<feature type="domain" description="Band 3 cytoplasmic" evidence="1">
    <location>
        <begin position="11"/>
        <end position="97"/>
    </location>
</feature>
<name>A0A0D8XGI2_DICVI</name>
<dbReference type="GO" id="GO:0016020">
    <property type="term" value="C:membrane"/>
    <property type="evidence" value="ECO:0007669"/>
    <property type="project" value="InterPro"/>
</dbReference>
<dbReference type="Gene3D" id="3.40.930.10">
    <property type="entry name" value="Mannitol-specific EII, Chain A"/>
    <property type="match status" value="1"/>
</dbReference>
<gene>
    <name evidence="2" type="ORF">DICVIV_11151</name>
</gene>
<protein>
    <recommendedName>
        <fullName evidence="1">Band 3 cytoplasmic domain-containing protein</fullName>
    </recommendedName>
</protein>
<sequence length="137" mass="15743">MNIYKIIVDVIRWIKYEQTAEGDSTRFSKPHIALLQMQGLMQTKNCLKKGLVLLDVEENGYDNIINHIVKEWIHRGSASAILSSSILQILMAPKQHLGAIPGENYFVYFTNNFNGTYQSEEDFFSVDKFSSFIFLLC</sequence>
<dbReference type="SUPFAM" id="SSF55804">
    <property type="entry name" value="Phoshotransferase/anion transport protein"/>
    <property type="match status" value="1"/>
</dbReference>
<proteinExistence type="predicted"/>
<evidence type="ECO:0000313" key="3">
    <source>
        <dbReference type="Proteomes" id="UP000053766"/>
    </source>
</evidence>